<dbReference type="Gene3D" id="1.10.10.60">
    <property type="entry name" value="Homeodomain-like"/>
    <property type="match status" value="2"/>
</dbReference>
<comment type="caution">
    <text evidence="2">The sequence shown here is derived from an EMBL/GenBank/DDBJ whole genome shotgun (WGS) entry which is preliminary data.</text>
</comment>
<dbReference type="AlphaFoldDB" id="A0A8B6F4J8"/>
<dbReference type="InterPro" id="IPR009057">
    <property type="entry name" value="Homeodomain-like_sf"/>
</dbReference>
<gene>
    <name evidence="2" type="ORF">MGAL_10B058279</name>
</gene>
<reference evidence="2" key="1">
    <citation type="submission" date="2018-11" db="EMBL/GenBank/DDBJ databases">
        <authorList>
            <person name="Alioto T."/>
            <person name="Alioto T."/>
        </authorList>
    </citation>
    <scope>NUCLEOTIDE SEQUENCE</scope>
</reference>
<evidence type="ECO:0000259" key="1">
    <source>
        <dbReference type="Pfam" id="PF05225"/>
    </source>
</evidence>
<dbReference type="Pfam" id="PF05225">
    <property type="entry name" value="HTH_psq"/>
    <property type="match status" value="2"/>
</dbReference>
<sequence length="116" mass="13207">MTLAFNAVVTGKMNTRKAALEFGVPPTTLYDKIRELRKDWNRGTMFKTRLSKNAGRKGKDYKWYTPSDLEKAVEAFRSGKMNGRQAAEYYGVPVGTVYDRVAKTKPPSVNFQHELL</sequence>
<evidence type="ECO:0000313" key="2">
    <source>
        <dbReference type="EMBL" id="VDI43374.1"/>
    </source>
</evidence>
<feature type="domain" description="HTH psq-type" evidence="1">
    <location>
        <begin position="1"/>
        <end position="32"/>
    </location>
</feature>
<dbReference type="SUPFAM" id="SSF46689">
    <property type="entry name" value="Homeodomain-like"/>
    <property type="match status" value="2"/>
</dbReference>
<dbReference type="EMBL" id="UYJE01006149">
    <property type="protein sequence ID" value="VDI43374.1"/>
    <property type="molecule type" value="Genomic_DNA"/>
</dbReference>
<keyword evidence="3" id="KW-1185">Reference proteome</keyword>
<evidence type="ECO:0000313" key="3">
    <source>
        <dbReference type="Proteomes" id="UP000596742"/>
    </source>
</evidence>
<proteinExistence type="predicted"/>
<dbReference type="InterPro" id="IPR007889">
    <property type="entry name" value="HTH_Psq"/>
</dbReference>
<dbReference type="GO" id="GO:0003677">
    <property type="term" value="F:DNA binding"/>
    <property type="evidence" value="ECO:0007669"/>
    <property type="project" value="InterPro"/>
</dbReference>
<dbReference type="OrthoDB" id="6742042at2759"/>
<feature type="domain" description="HTH psq-type" evidence="1">
    <location>
        <begin position="65"/>
        <end position="107"/>
    </location>
</feature>
<dbReference type="Proteomes" id="UP000596742">
    <property type="component" value="Unassembled WGS sequence"/>
</dbReference>
<accession>A0A8B6F4J8</accession>
<protein>
    <recommendedName>
        <fullName evidence="1">HTH psq-type domain-containing protein</fullName>
    </recommendedName>
</protein>
<name>A0A8B6F4J8_MYTGA</name>
<organism evidence="2 3">
    <name type="scientific">Mytilus galloprovincialis</name>
    <name type="common">Mediterranean mussel</name>
    <dbReference type="NCBI Taxonomy" id="29158"/>
    <lineage>
        <taxon>Eukaryota</taxon>
        <taxon>Metazoa</taxon>
        <taxon>Spiralia</taxon>
        <taxon>Lophotrochozoa</taxon>
        <taxon>Mollusca</taxon>
        <taxon>Bivalvia</taxon>
        <taxon>Autobranchia</taxon>
        <taxon>Pteriomorphia</taxon>
        <taxon>Mytilida</taxon>
        <taxon>Mytiloidea</taxon>
        <taxon>Mytilidae</taxon>
        <taxon>Mytilinae</taxon>
        <taxon>Mytilus</taxon>
    </lineage>
</organism>